<name>A0A8S5TNT4_9CAUD</name>
<organism evidence="1">
    <name type="scientific">Siphoviridae sp. ctyU16</name>
    <dbReference type="NCBI Taxonomy" id="2827976"/>
    <lineage>
        <taxon>Viruses</taxon>
        <taxon>Duplodnaviria</taxon>
        <taxon>Heunggongvirae</taxon>
        <taxon>Uroviricota</taxon>
        <taxon>Caudoviricetes</taxon>
    </lineage>
</organism>
<dbReference type="EMBL" id="BK032868">
    <property type="protein sequence ID" value="DAF64804.1"/>
    <property type="molecule type" value="Genomic_DNA"/>
</dbReference>
<protein>
    <submittedName>
        <fullName evidence="1">Uncharacterized protein</fullName>
    </submittedName>
</protein>
<accession>A0A8S5TNT4</accession>
<evidence type="ECO:0000313" key="1">
    <source>
        <dbReference type="EMBL" id="DAF64804.1"/>
    </source>
</evidence>
<proteinExistence type="predicted"/>
<sequence>MNEICTDIIFATNALIGSNKIKRIILRQKNAFEIPDLIYLFYRIDYPKDIKIYVRDELVDSFKTLHSGKNIRNLFAPLSEYQR</sequence>
<reference evidence="1" key="1">
    <citation type="journal article" date="2021" name="Proc. Natl. Acad. Sci. U.S.A.">
        <title>A Catalog of Tens of Thousands of Viruses from Human Metagenomes Reveals Hidden Associations with Chronic Diseases.</title>
        <authorList>
            <person name="Tisza M.J."/>
            <person name="Buck C.B."/>
        </authorList>
    </citation>
    <scope>NUCLEOTIDE SEQUENCE</scope>
    <source>
        <strain evidence="1">CtyU16</strain>
    </source>
</reference>